<name>A0A1M6NVJ9_9FIRM</name>
<sequence>MKKLKEITIVGMLLCCLAAASLTIHPVQAGDLDTDAPCARADGTKWRIGYCESETFVTYTRTLVALVKGLEETGWINDLTGFDRIANSGNSKVIWEWLSSREVSPYIQFVDGAFYNLKEPDTNREGILERLRHQKDIDLMLAMGTQAGVLLSDSSHHTNVFAFAASNAVRSGIIDSTEDSGKDNVWAHMDEQRFARQIRAFYDIVNFKKLGMVYENSDNARIYSAVSEVESLAQEKGFEIVRYHVREPRNSGEFPGYYREVQAAYEQLAAEVDAVYVTIASLESEKLPELFQPFYQQKIPIFSQLGNIEVENGALLTVSVMDEVNIGRFGADNISKCLLGAKPRELEQSFQSAPCITLNAAVAQQIGFKLPYELVMALDEVYY</sequence>
<evidence type="ECO:0000256" key="1">
    <source>
        <dbReference type="SAM" id="SignalP"/>
    </source>
</evidence>
<evidence type="ECO:0000313" key="2">
    <source>
        <dbReference type="EMBL" id="SHJ99705.1"/>
    </source>
</evidence>
<dbReference type="Proteomes" id="UP000183997">
    <property type="component" value="Unassembled WGS sequence"/>
</dbReference>
<evidence type="ECO:0000313" key="3">
    <source>
        <dbReference type="Proteomes" id="UP000183997"/>
    </source>
</evidence>
<feature type="signal peptide" evidence="1">
    <location>
        <begin position="1"/>
        <end position="29"/>
    </location>
</feature>
<dbReference type="RefSeq" id="WP_072910503.1">
    <property type="nucleotide sequence ID" value="NZ_FRAR01000005.1"/>
</dbReference>
<gene>
    <name evidence="2" type="ORF">SAMN02745123_00285</name>
</gene>
<feature type="chain" id="PRO_5012432310" evidence="1">
    <location>
        <begin position="30"/>
        <end position="383"/>
    </location>
</feature>
<dbReference type="InterPro" id="IPR007487">
    <property type="entry name" value="ABC_transpt-TYRBP-like"/>
</dbReference>
<dbReference type="Gene3D" id="3.40.50.2300">
    <property type="match status" value="2"/>
</dbReference>
<keyword evidence="1" id="KW-0732">Signal</keyword>
<dbReference type="Pfam" id="PF04392">
    <property type="entry name" value="ABC_sub_bind"/>
    <property type="match status" value="1"/>
</dbReference>
<dbReference type="OrthoDB" id="1680494at2"/>
<organism evidence="2 3">
    <name type="scientific">Desulforamulus aeronauticus DSM 10349</name>
    <dbReference type="NCBI Taxonomy" id="1121421"/>
    <lineage>
        <taxon>Bacteria</taxon>
        <taxon>Bacillati</taxon>
        <taxon>Bacillota</taxon>
        <taxon>Clostridia</taxon>
        <taxon>Eubacteriales</taxon>
        <taxon>Peptococcaceae</taxon>
        <taxon>Desulforamulus</taxon>
    </lineage>
</organism>
<dbReference type="PANTHER" id="PTHR35271">
    <property type="entry name" value="ABC TRANSPORTER, SUBSTRATE-BINDING LIPOPROTEIN-RELATED"/>
    <property type="match status" value="1"/>
</dbReference>
<dbReference type="STRING" id="1121421.SAMN02745123_00285"/>
<keyword evidence="3" id="KW-1185">Reference proteome</keyword>
<accession>A0A1M6NVJ9</accession>
<dbReference type="PANTHER" id="PTHR35271:SF1">
    <property type="entry name" value="ABC TRANSPORTER, SUBSTRATE-BINDING LIPOPROTEIN"/>
    <property type="match status" value="1"/>
</dbReference>
<protein>
    <submittedName>
        <fullName evidence="2">ABC-type uncharacterized transport system, substrate-binding protein</fullName>
    </submittedName>
</protein>
<proteinExistence type="predicted"/>
<dbReference type="AlphaFoldDB" id="A0A1M6NVJ9"/>
<reference evidence="3" key="1">
    <citation type="submission" date="2016-11" db="EMBL/GenBank/DDBJ databases">
        <authorList>
            <person name="Varghese N."/>
            <person name="Submissions S."/>
        </authorList>
    </citation>
    <scope>NUCLEOTIDE SEQUENCE [LARGE SCALE GENOMIC DNA]</scope>
    <source>
        <strain evidence="3">DSM 10349</strain>
    </source>
</reference>
<dbReference type="EMBL" id="FRAR01000005">
    <property type="protein sequence ID" value="SHJ99705.1"/>
    <property type="molecule type" value="Genomic_DNA"/>
</dbReference>